<dbReference type="CDD" id="cd05389">
    <property type="entry name" value="CobQ_N"/>
    <property type="match status" value="1"/>
</dbReference>
<evidence type="ECO:0000256" key="4">
    <source>
        <dbReference type="ARBA" id="ARBA00022573"/>
    </source>
</evidence>
<dbReference type="Gene3D" id="3.40.50.880">
    <property type="match status" value="1"/>
</dbReference>
<dbReference type="CDD" id="cd01750">
    <property type="entry name" value="GATase1_CobQ"/>
    <property type="match status" value="1"/>
</dbReference>
<dbReference type="PANTHER" id="PTHR21343">
    <property type="entry name" value="DETHIOBIOTIN SYNTHETASE"/>
    <property type="match status" value="1"/>
</dbReference>
<evidence type="ECO:0000256" key="3">
    <source>
        <dbReference type="ARBA" id="ARBA00019833"/>
    </source>
</evidence>
<evidence type="ECO:0000256" key="6">
    <source>
        <dbReference type="ARBA" id="ARBA00025166"/>
    </source>
</evidence>
<dbReference type="Gene3D" id="3.40.50.300">
    <property type="entry name" value="P-loop containing nucleotide triphosphate hydrolases"/>
    <property type="match status" value="1"/>
</dbReference>
<comment type="similarity">
    <text evidence="2 7">Belongs to the CobB/CobQ family. CobQ subfamily.</text>
</comment>
<evidence type="ECO:0000259" key="9">
    <source>
        <dbReference type="Pfam" id="PF07685"/>
    </source>
</evidence>
<dbReference type="STRING" id="28181.BEN30_04340"/>
<dbReference type="Proteomes" id="UP000095347">
    <property type="component" value="Unassembled WGS sequence"/>
</dbReference>
<reference evidence="11" key="1">
    <citation type="submission" date="2016-07" db="EMBL/GenBank/DDBJ databases">
        <authorList>
            <person name="Florea S."/>
            <person name="Webb J.S."/>
            <person name="Jaromczyk J."/>
            <person name="Schardl C.L."/>
        </authorList>
    </citation>
    <scope>NUCLEOTIDE SEQUENCE [LARGE SCALE GENOMIC DNA]</scope>
    <source>
        <strain evidence="11">MV-1</strain>
    </source>
</reference>
<comment type="function">
    <text evidence="6 7">Catalyzes amidations at positions B, D, E, and G on adenosylcobyrinic A,C-diamide. NH(2) groups are provided by glutamine, and one molecule of ATP is hydrogenolyzed for each amidation.</text>
</comment>
<dbReference type="InterPro" id="IPR033949">
    <property type="entry name" value="CobQ_GATase1"/>
</dbReference>
<keyword evidence="4 7" id="KW-0169">Cobalamin biosynthesis</keyword>
<dbReference type="InterPro" id="IPR011698">
    <property type="entry name" value="GATase_3"/>
</dbReference>
<gene>
    <name evidence="7" type="primary">cobQ</name>
    <name evidence="10" type="ORF">BEN30_04340</name>
</gene>
<dbReference type="NCBIfam" id="NF001989">
    <property type="entry name" value="PRK00784.1"/>
    <property type="match status" value="1"/>
</dbReference>
<evidence type="ECO:0000313" key="11">
    <source>
        <dbReference type="Proteomes" id="UP000095347"/>
    </source>
</evidence>
<dbReference type="PANTHER" id="PTHR21343:SF1">
    <property type="entry name" value="COBYRIC ACID SYNTHASE"/>
    <property type="match status" value="1"/>
</dbReference>
<evidence type="ECO:0000256" key="7">
    <source>
        <dbReference type="HAMAP-Rule" id="MF_00028"/>
    </source>
</evidence>
<dbReference type="InterPro" id="IPR029062">
    <property type="entry name" value="Class_I_gatase-like"/>
</dbReference>
<accession>A0A1E5QBI2</accession>
<dbReference type="SUPFAM" id="SSF52317">
    <property type="entry name" value="Class I glutamine amidotransferase-like"/>
    <property type="match status" value="1"/>
</dbReference>
<dbReference type="Pfam" id="PF01656">
    <property type="entry name" value="CbiA"/>
    <property type="match status" value="1"/>
</dbReference>
<dbReference type="GO" id="GO:0003824">
    <property type="term" value="F:catalytic activity"/>
    <property type="evidence" value="ECO:0007669"/>
    <property type="project" value="InterPro"/>
</dbReference>
<evidence type="ECO:0000256" key="2">
    <source>
        <dbReference type="ARBA" id="ARBA00006205"/>
    </source>
</evidence>
<dbReference type="GO" id="GO:0015420">
    <property type="term" value="F:ABC-type vitamin B12 transporter activity"/>
    <property type="evidence" value="ECO:0007669"/>
    <property type="project" value="UniProtKB-UniRule"/>
</dbReference>
<comment type="caution">
    <text evidence="10">The sequence shown here is derived from an EMBL/GenBank/DDBJ whole genome shotgun (WGS) entry which is preliminary data.</text>
</comment>
<dbReference type="PROSITE" id="PS51274">
    <property type="entry name" value="GATASE_COBBQ"/>
    <property type="match status" value="1"/>
</dbReference>
<dbReference type="InterPro" id="IPR002586">
    <property type="entry name" value="CobQ/CobB/MinD/ParA_Nub-bd_dom"/>
</dbReference>
<evidence type="ECO:0000259" key="8">
    <source>
        <dbReference type="Pfam" id="PF01656"/>
    </source>
</evidence>
<comment type="pathway">
    <text evidence="1 7">Cofactor biosynthesis; adenosylcobalamin biosynthesis.</text>
</comment>
<evidence type="ECO:0000256" key="1">
    <source>
        <dbReference type="ARBA" id="ARBA00004953"/>
    </source>
</evidence>
<dbReference type="OrthoDB" id="9808302at2"/>
<dbReference type="HAMAP" id="MF_00028">
    <property type="entry name" value="CobQ"/>
    <property type="match status" value="1"/>
</dbReference>
<dbReference type="SUPFAM" id="SSF52540">
    <property type="entry name" value="P-loop containing nucleoside triphosphate hydrolases"/>
    <property type="match status" value="1"/>
</dbReference>
<dbReference type="InterPro" id="IPR047045">
    <property type="entry name" value="CobQ_N"/>
</dbReference>
<dbReference type="GO" id="GO:0009236">
    <property type="term" value="P:cobalamin biosynthetic process"/>
    <property type="evidence" value="ECO:0007669"/>
    <property type="project" value="UniProtKB-UniRule"/>
</dbReference>
<dbReference type="AlphaFoldDB" id="A0A1E5QBI2"/>
<organism evidence="10 11">
    <name type="scientific">Magnetovibrio blakemorei</name>
    <dbReference type="NCBI Taxonomy" id="28181"/>
    <lineage>
        <taxon>Bacteria</taxon>
        <taxon>Pseudomonadati</taxon>
        <taxon>Pseudomonadota</taxon>
        <taxon>Alphaproteobacteria</taxon>
        <taxon>Rhodospirillales</taxon>
        <taxon>Magnetovibrionaceae</taxon>
        <taxon>Magnetovibrio</taxon>
    </lineage>
</organism>
<dbReference type="InterPro" id="IPR027417">
    <property type="entry name" value="P-loop_NTPase"/>
</dbReference>
<dbReference type="RefSeq" id="WP_069956843.1">
    <property type="nucleotide sequence ID" value="NZ_MCGG01000008.1"/>
</dbReference>
<keyword evidence="5 7" id="KW-0315">Glutamine amidotransferase</keyword>
<sequence length="494" mass="52229">MAKAFMVQGTGSDAGKSLLVAGLCRAFTRRGLVVRPFKPQNMSNNAAVTSDSGEIGRAQALQARACGVAPHTDMNPVLLKPEHDSGAQLVVNGHMRGQVKPQDFRTFKETLLPDVLAAFERLKSTCDLVIVEGAGSPSEVNLRAGDIANMGFALAANAPDGVPVVLAGDVEKGGVIAQVVGTHAVLMPSERALIKGFVINKFRGDVALFMPAMTDIEARTGWPGLGVVGWFLDAAKLPKEDSASLGTWLEAGRGHGAHPIRIAVPRLARIANFDDLDPLMAEDDVEVLMIEAGQAIPGDVDVIVLPGSKSVISDLRQVKTERWDIDIAAHLHRGGLVVGLCGGYQMLGQRISDPDGIEGDAGEEPGLGFLDVETVLTGDKTLEQVTGKVAATGLDIAGYEMHIGLTEGPDRHTPWFHLQDGREEGALSPSGHVMGTYLHGVFATDAFRHDFLSQLREGRSGGAAYEQGVENALDALADHLEACLDLDTVLGLAT</sequence>
<protein>
    <recommendedName>
        <fullName evidence="3 7">Cobyric acid synthase</fullName>
    </recommendedName>
</protein>
<dbReference type="UniPathway" id="UPA00148"/>
<dbReference type="NCBIfam" id="TIGR00313">
    <property type="entry name" value="cobQ"/>
    <property type="match status" value="1"/>
</dbReference>
<feature type="active site" description="Nucleophile" evidence="7">
    <location>
        <position position="341"/>
    </location>
</feature>
<feature type="domain" description="CobQ/CobB/MinD/ParA nucleotide binding" evidence="8">
    <location>
        <begin position="6"/>
        <end position="241"/>
    </location>
</feature>
<feature type="domain" description="CobB/CobQ-like glutamine amidotransferase" evidence="9">
    <location>
        <begin position="261"/>
        <end position="446"/>
    </location>
</feature>
<feature type="active site" evidence="7">
    <location>
        <position position="439"/>
    </location>
</feature>
<name>A0A1E5QBI2_9PROT</name>
<dbReference type="EMBL" id="MCGG01000008">
    <property type="protein sequence ID" value="OEJ69379.1"/>
    <property type="molecule type" value="Genomic_DNA"/>
</dbReference>
<keyword evidence="11" id="KW-1185">Reference proteome</keyword>
<dbReference type="InterPro" id="IPR004459">
    <property type="entry name" value="CobQ_synth"/>
</dbReference>
<evidence type="ECO:0000256" key="5">
    <source>
        <dbReference type="ARBA" id="ARBA00022962"/>
    </source>
</evidence>
<evidence type="ECO:0000313" key="10">
    <source>
        <dbReference type="EMBL" id="OEJ69379.1"/>
    </source>
</evidence>
<proteinExistence type="inferred from homology"/>
<dbReference type="Pfam" id="PF07685">
    <property type="entry name" value="GATase_3"/>
    <property type="match status" value="1"/>
</dbReference>